<dbReference type="AlphaFoldDB" id="A0A5J4PM86"/>
<gene>
    <name evidence="2" type="ORF">EZS27_038682</name>
</gene>
<name>A0A5J4PM86_9ZZZZ</name>
<evidence type="ECO:0000256" key="1">
    <source>
        <dbReference type="SAM" id="MobiDB-lite"/>
    </source>
</evidence>
<feature type="compositionally biased region" description="Polar residues" evidence="1">
    <location>
        <begin position="35"/>
        <end position="47"/>
    </location>
</feature>
<protein>
    <submittedName>
        <fullName evidence="2">Uncharacterized protein</fullName>
    </submittedName>
</protein>
<dbReference type="EMBL" id="SNRY01007700">
    <property type="protein sequence ID" value="KAA6309920.1"/>
    <property type="molecule type" value="Genomic_DNA"/>
</dbReference>
<accession>A0A5J4PM86</accession>
<proteinExistence type="predicted"/>
<sequence>MCQYNRKSDKILSKQIHFYCNLQQKELKTVKPSKRPSSGQCGSNPINNRPRRSMPVLTSIFAVLEGCFAVRGRLPLVLRTVSVVLRTAKHPSRTVNYRPKDERCRPKDGKIPFKVQFVRTFLSPAVAPLGWG</sequence>
<feature type="region of interest" description="Disordered" evidence="1">
    <location>
        <begin position="29"/>
        <end position="52"/>
    </location>
</feature>
<reference evidence="2" key="1">
    <citation type="submission" date="2019-03" db="EMBL/GenBank/DDBJ databases">
        <title>Single cell metagenomics reveals metabolic interactions within the superorganism composed of flagellate Streblomastix strix and complex community of Bacteroidetes bacteria on its surface.</title>
        <authorList>
            <person name="Treitli S.C."/>
            <person name="Kolisko M."/>
            <person name="Husnik F."/>
            <person name="Keeling P."/>
            <person name="Hampl V."/>
        </authorList>
    </citation>
    <scope>NUCLEOTIDE SEQUENCE</scope>
    <source>
        <strain evidence="2">STM</strain>
    </source>
</reference>
<comment type="caution">
    <text evidence="2">The sequence shown here is derived from an EMBL/GenBank/DDBJ whole genome shotgun (WGS) entry which is preliminary data.</text>
</comment>
<evidence type="ECO:0000313" key="2">
    <source>
        <dbReference type="EMBL" id="KAA6309920.1"/>
    </source>
</evidence>
<organism evidence="2">
    <name type="scientific">termite gut metagenome</name>
    <dbReference type="NCBI Taxonomy" id="433724"/>
    <lineage>
        <taxon>unclassified sequences</taxon>
        <taxon>metagenomes</taxon>
        <taxon>organismal metagenomes</taxon>
    </lineage>
</organism>